<dbReference type="Proteomes" id="UP000237438">
    <property type="component" value="Unassembled WGS sequence"/>
</dbReference>
<evidence type="ECO:0000313" key="2">
    <source>
        <dbReference type="Proteomes" id="UP000237438"/>
    </source>
</evidence>
<dbReference type="EMBL" id="PEDP01000691">
    <property type="protein sequence ID" value="POS85204.1"/>
    <property type="molecule type" value="Genomic_DNA"/>
</dbReference>
<dbReference type="STRING" id="225359.A0A2S4PT72"/>
<gene>
    <name evidence="1" type="ORF">EPUL_001702</name>
</gene>
<sequence>MFQNIACNLDDTMSAQHLPRHLHAPFRKLVVDLNAVAKRHFESYVNGIQSTLPQNNITKTFTKKANFAAMGKKLTNENLAATLPIKPQVAIFPAVPSLRHLNSHHSKQQQLPNKTHKHKSASAPALCCQTKEDQKLPSKAEIAKILQVASAARLRLVAAHCKPISTQKNAQATTADDYINNTAPSTPPTVRRLFIASPSPARGRFATLQTPYGSRKNSLTKNSLLAKYITSFVQHGLGNTSDHLPVLILLPIETPRIYVEPKLRFSTIDERISEFLLLMSLSSITPLQTINLFAIDTRAEELISILQNSFQGIAGKHDKNIAKWHVPEMLRRPTRSIFGGLSRRLNAYFIIKKIDEAIKAKDIFDIVKWHRSKGVFQTHLLHNPLAPDDLPAQTFEAKSDVFVNNLLCN</sequence>
<organism evidence="1 2">
    <name type="scientific">Erysiphe pulchra</name>
    <dbReference type="NCBI Taxonomy" id="225359"/>
    <lineage>
        <taxon>Eukaryota</taxon>
        <taxon>Fungi</taxon>
        <taxon>Dikarya</taxon>
        <taxon>Ascomycota</taxon>
        <taxon>Pezizomycotina</taxon>
        <taxon>Leotiomycetes</taxon>
        <taxon>Erysiphales</taxon>
        <taxon>Erysiphaceae</taxon>
        <taxon>Erysiphe</taxon>
    </lineage>
</organism>
<dbReference type="AlphaFoldDB" id="A0A2S4PT72"/>
<keyword evidence="2" id="KW-1185">Reference proteome</keyword>
<comment type="caution">
    <text evidence="1">The sequence shown here is derived from an EMBL/GenBank/DDBJ whole genome shotgun (WGS) entry which is preliminary data.</text>
</comment>
<protein>
    <submittedName>
        <fullName evidence="1">Uncharacterized protein</fullName>
    </submittedName>
</protein>
<proteinExistence type="predicted"/>
<evidence type="ECO:0000313" key="1">
    <source>
        <dbReference type="EMBL" id="POS85204.1"/>
    </source>
</evidence>
<reference evidence="1 2" key="1">
    <citation type="submission" date="2017-10" db="EMBL/GenBank/DDBJ databases">
        <title>Development of genomic resources for the powdery mildew, Erysiphe pulchra.</title>
        <authorList>
            <person name="Wadl P.A."/>
            <person name="Mack B.M."/>
            <person name="Moore G."/>
            <person name="Beltz S.B."/>
        </authorList>
    </citation>
    <scope>NUCLEOTIDE SEQUENCE [LARGE SCALE GENOMIC DNA]</scope>
    <source>
        <strain evidence="1">Cflorida</strain>
    </source>
</reference>
<name>A0A2S4PT72_9PEZI</name>
<accession>A0A2S4PT72</accession>